<name>C4J2I5_MAIZE</name>
<evidence type="ECO:0000313" key="2">
    <source>
        <dbReference type="EMBL" id="ACR35385.1"/>
    </source>
</evidence>
<proteinExistence type="evidence at transcript level"/>
<reference evidence="2" key="2">
    <citation type="submission" date="2012-06" db="EMBL/GenBank/DDBJ databases">
        <authorList>
            <person name="Yu Y."/>
            <person name="Currie J."/>
            <person name="Lomeli R."/>
            <person name="Angelova A."/>
            <person name="Collura K."/>
            <person name="Wissotski M."/>
            <person name="Campos D."/>
            <person name="Kudrna D."/>
            <person name="Golser W."/>
            <person name="Ashely E."/>
            <person name="Descour A."/>
            <person name="Fernandes J."/>
            <person name="Soderlund C."/>
            <person name="Walbot V."/>
        </authorList>
    </citation>
    <scope>NUCLEOTIDE SEQUENCE</scope>
    <source>
        <strain evidence="2">B73</strain>
    </source>
</reference>
<feature type="signal peptide" evidence="1">
    <location>
        <begin position="1"/>
        <end position="17"/>
    </location>
</feature>
<reference evidence="2" key="1">
    <citation type="journal article" date="2009" name="PLoS Genet.">
        <title>Sequencing, mapping, and analysis of 27,455 maize full-length cDNAs.</title>
        <authorList>
            <person name="Soderlund C."/>
            <person name="Descour A."/>
            <person name="Kudrna D."/>
            <person name="Bomhoff M."/>
            <person name="Boyd L."/>
            <person name="Currie J."/>
            <person name="Angelova A."/>
            <person name="Collura K."/>
            <person name="Wissotski M."/>
            <person name="Ashley E."/>
            <person name="Morrow D."/>
            <person name="Fernandes J."/>
            <person name="Walbot V."/>
            <person name="Yu Y."/>
        </authorList>
    </citation>
    <scope>NUCLEOTIDE SEQUENCE</scope>
    <source>
        <strain evidence="2">B73</strain>
    </source>
</reference>
<organism evidence="2">
    <name type="scientific">Zea mays</name>
    <name type="common">Maize</name>
    <dbReference type="NCBI Taxonomy" id="4577"/>
    <lineage>
        <taxon>Eukaryota</taxon>
        <taxon>Viridiplantae</taxon>
        <taxon>Streptophyta</taxon>
        <taxon>Embryophyta</taxon>
        <taxon>Tracheophyta</taxon>
        <taxon>Spermatophyta</taxon>
        <taxon>Magnoliopsida</taxon>
        <taxon>Liliopsida</taxon>
        <taxon>Poales</taxon>
        <taxon>Poaceae</taxon>
        <taxon>PACMAD clade</taxon>
        <taxon>Panicoideae</taxon>
        <taxon>Andropogonodae</taxon>
        <taxon>Andropogoneae</taxon>
        <taxon>Tripsacinae</taxon>
        <taxon>Zea</taxon>
    </lineage>
</organism>
<accession>C4J2I5</accession>
<dbReference type="AlphaFoldDB" id="C4J2I5"/>
<evidence type="ECO:0000256" key="1">
    <source>
        <dbReference type="SAM" id="SignalP"/>
    </source>
</evidence>
<dbReference type="EMBL" id="BT085032">
    <property type="protein sequence ID" value="ACR35385.1"/>
    <property type="molecule type" value="mRNA"/>
</dbReference>
<feature type="chain" id="PRO_5002939252" evidence="1">
    <location>
        <begin position="18"/>
        <end position="48"/>
    </location>
</feature>
<protein>
    <submittedName>
        <fullName evidence="2">Uncharacterized protein</fullName>
    </submittedName>
</protein>
<sequence length="48" mass="5572">MGSQIFLHTFMLIVVDAADHLELHTYLFRLIQHVATSEVHMLTDDKFS</sequence>
<keyword evidence="1" id="KW-0732">Signal</keyword>